<gene>
    <name evidence="1" type="ORF">GMORB2_1239</name>
</gene>
<dbReference type="OrthoDB" id="2364174at2759"/>
<accession>A0A9P4YZM0</accession>
<protein>
    <submittedName>
        <fullName evidence="1">Uncharacterized protein</fullName>
    </submittedName>
</protein>
<sequence length="316" mass="34529">MPFTILPPAEKLPLSARRDVRDSFESKKEGLEKQLSEVCGEAWTIDISPNAIYPYAPEDSYVHNALGAALAGYVDGAIYELKRFREHNGDAGMQDLNTICHARTLTMAPDEAEKFLYNGVDVDSAGRLRMLFNPEKLGVNIGDCFNDDKLSNALDATPLPEDSGSVLTHKAKISVENGFNSKVEDLRSSISDIVKNPDIKITVNFDETYQKLKTARDSGVSMAVDNFDENLGNLTAEYLASLAGSLKSKGFDKDEMLQEGFNEAISKGEIAFRVVDSIKGGSGECAIEDGVLFLQCTPEKWGSNISDIANDLIDLL</sequence>
<keyword evidence="2" id="KW-1185">Reference proteome</keyword>
<proteinExistence type="predicted"/>
<dbReference type="Proteomes" id="UP000749293">
    <property type="component" value="Unassembled WGS sequence"/>
</dbReference>
<dbReference type="GeneID" id="55967469"/>
<name>A0A9P4YZM0_9HYPO</name>
<organism evidence="1 2">
    <name type="scientific">Geosmithia morbida</name>
    <dbReference type="NCBI Taxonomy" id="1094350"/>
    <lineage>
        <taxon>Eukaryota</taxon>
        <taxon>Fungi</taxon>
        <taxon>Dikarya</taxon>
        <taxon>Ascomycota</taxon>
        <taxon>Pezizomycotina</taxon>
        <taxon>Sordariomycetes</taxon>
        <taxon>Hypocreomycetidae</taxon>
        <taxon>Hypocreales</taxon>
        <taxon>Bionectriaceae</taxon>
        <taxon>Geosmithia</taxon>
    </lineage>
</organism>
<reference evidence="1" key="1">
    <citation type="submission" date="2020-03" db="EMBL/GenBank/DDBJ databases">
        <title>Site-based positive gene gene selection in Geosmithia morbida across the United States reveals a broad range of putative effectors and factors for local host and environmental adapation.</title>
        <authorList>
            <person name="Onufrak A."/>
            <person name="Murdoch R.W."/>
            <person name="Gazis R."/>
            <person name="Huff M."/>
            <person name="Staton M."/>
            <person name="Klingeman W."/>
            <person name="Hadziabdic D."/>
        </authorList>
    </citation>
    <scope>NUCLEOTIDE SEQUENCE</scope>
    <source>
        <strain evidence="1">1262</strain>
    </source>
</reference>
<evidence type="ECO:0000313" key="2">
    <source>
        <dbReference type="Proteomes" id="UP000749293"/>
    </source>
</evidence>
<dbReference type="AlphaFoldDB" id="A0A9P4YZM0"/>
<comment type="caution">
    <text evidence="1">The sequence shown here is derived from an EMBL/GenBank/DDBJ whole genome shotgun (WGS) entry which is preliminary data.</text>
</comment>
<dbReference type="RefSeq" id="XP_035324645.1">
    <property type="nucleotide sequence ID" value="XM_035463221.1"/>
</dbReference>
<evidence type="ECO:0000313" key="1">
    <source>
        <dbReference type="EMBL" id="KAF4125993.1"/>
    </source>
</evidence>
<dbReference type="EMBL" id="JAANYQ010000002">
    <property type="protein sequence ID" value="KAF4125993.1"/>
    <property type="molecule type" value="Genomic_DNA"/>
</dbReference>